<dbReference type="Proteomes" id="UP000000343">
    <property type="component" value="Chromosome"/>
</dbReference>
<dbReference type="InterPro" id="IPR036412">
    <property type="entry name" value="HAD-like_sf"/>
</dbReference>
<dbReference type="InterPro" id="IPR006439">
    <property type="entry name" value="HAD-SF_hydro_IA"/>
</dbReference>
<accession>E8X4F8</accession>
<gene>
    <name evidence="1" type="ordered locus">AciX9_1222</name>
</gene>
<dbReference type="Gene3D" id="1.10.150.240">
    <property type="entry name" value="Putative phosphatase, domain 2"/>
    <property type="match status" value="1"/>
</dbReference>
<dbReference type="STRING" id="1198114.AciX9_1222"/>
<dbReference type="EMBL" id="CP002480">
    <property type="protein sequence ID" value="ADW68285.1"/>
    <property type="molecule type" value="Genomic_DNA"/>
</dbReference>
<protein>
    <submittedName>
        <fullName evidence="1">HAD-superfamily hydrolase, subfamily IA, variant 3</fullName>
    </submittedName>
</protein>
<keyword evidence="1" id="KW-0378">Hydrolase</keyword>
<evidence type="ECO:0000313" key="2">
    <source>
        <dbReference type="Proteomes" id="UP000000343"/>
    </source>
</evidence>
<dbReference type="GO" id="GO:0050308">
    <property type="term" value="F:sugar-phosphatase activity"/>
    <property type="evidence" value="ECO:0007669"/>
    <property type="project" value="TreeGrafter"/>
</dbReference>
<keyword evidence="2" id="KW-1185">Reference proteome</keyword>
<dbReference type="InterPro" id="IPR051806">
    <property type="entry name" value="HAD-like_SPP"/>
</dbReference>
<dbReference type="eggNOG" id="COG0637">
    <property type="taxonomic scope" value="Bacteria"/>
</dbReference>
<dbReference type="NCBIfam" id="TIGR01509">
    <property type="entry name" value="HAD-SF-IA-v3"/>
    <property type="match status" value="1"/>
</dbReference>
<dbReference type="Pfam" id="PF00702">
    <property type="entry name" value="Hydrolase"/>
    <property type="match status" value="1"/>
</dbReference>
<dbReference type="InterPro" id="IPR023214">
    <property type="entry name" value="HAD_sf"/>
</dbReference>
<dbReference type="SFLD" id="SFLDS00003">
    <property type="entry name" value="Haloacid_Dehalogenase"/>
    <property type="match status" value="1"/>
</dbReference>
<dbReference type="InterPro" id="IPR023198">
    <property type="entry name" value="PGP-like_dom2"/>
</dbReference>
<dbReference type="AlphaFoldDB" id="E8X4F8"/>
<sequence>MSETALVLPEGEFKAFLFDMDGTVADSMPIHYLAWVKAVTEQGGTFPEDVFYAWGGIPPARVAAMLNEKYGYSLDATEVTRRKEELYFESLPTIKPIASVVAHIEASRGKIRFAIVSGSPRESIEKTLTFLGLLDSFEVLVGAEDYAKGKPDAEPFLRAAELLGIAPKDCLVFEDADAGIASAEAAGMSWVRVPGPVLA</sequence>
<dbReference type="PANTHER" id="PTHR43481">
    <property type="entry name" value="FRUCTOSE-1-PHOSPHATE PHOSPHATASE"/>
    <property type="match status" value="1"/>
</dbReference>
<evidence type="ECO:0000313" key="1">
    <source>
        <dbReference type="EMBL" id="ADW68285.1"/>
    </source>
</evidence>
<dbReference type="HOGENOM" id="CLU_045011_13_3_0"/>
<dbReference type="RefSeq" id="WP_013579608.1">
    <property type="nucleotide sequence ID" value="NC_015064.1"/>
</dbReference>
<dbReference type="PANTHER" id="PTHR43481:SF4">
    <property type="entry name" value="GLYCEROL-1-PHOSPHATE PHOSPHOHYDROLASE 1-RELATED"/>
    <property type="match status" value="1"/>
</dbReference>
<dbReference type="SFLD" id="SFLDG01129">
    <property type="entry name" value="C1.5:_HAD__Beta-PGM__Phosphata"/>
    <property type="match status" value="1"/>
</dbReference>
<name>E8X4F8_GRATM</name>
<dbReference type="SUPFAM" id="SSF56784">
    <property type="entry name" value="HAD-like"/>
    <property type="match status" value="1"/>
</dbReference>
<reference evidence="2" key="1">
    <citation type="submission" date="2011-01" db="EMBL/GenBank/DDBJ databases">
        <title>Complete sequence of chromosome of Acidobacterium sp. MP5ACTX9.</title>
        <authorList>
            <consortium name="US DOE Joint Genome Institute"/>
            <person name="Lucas S."/>
            <person name="Copeland A."/>
            <person name="Lapidus A."/>
            <person name="Cheng J.-F."/>
            <person name="Goodwin L."/>
            <person name="Pitluck S."/>
            <person name="Teshima H."/>
            <person name="Detter J.C."/>
            <person name="Han C."/>
            <person name="Tapia R."/>
            <person name="Land M."/>
            <person name="Hauser L."/>
            <person name="Kyrpides N."/>
            <person name="Ivanova N."/>
            <person name="Ovchinnikova G."/>
            <person name="Pagani I."/>
            <person name="Rawat S.R."/>
            <person name="Mannisto M."/>
            <person name="Haggblom M.M."/>
            <person name="Woyke T."/>
        </authorList>
    </citation>
    <scope>NUCLEOTIDE SEQUENCE [LARGE SCALE GENOMIC DNA]</scope>
    <source>
        <strain evidence="2">MP5ACTX9</strain>
    </source>
</reference>
<organism evidence="2">
    <name type="scientific">Granulicella tundricola (strain ATCC BAA-1859 / DSM 23138 / MP5ACTX9)</name>
    <dbReference type="NCBI Taxonomy" id="1198114"/>
    <lineage>
        <taxon>Bacteria</taxon>
        <taxon>Pseudomonadati</taxon>
        <taxon>Acidobacteriota</taxon>
        <taxon>Terriglobia</taxon>
        <taxon>Terriglobales</taxon>
        <taxon>Acidobacteriaceae</taxon>
        <taxon>Granulicella</taxon>
    </lineage>
</organism>
<dbReference type="Gene3D" id="3.40.50.1000">
    <property type="entry name" value="HAD superfamily/HAD-like"/>
    <property type="match status" value="1"/>
</dbReference>
<dbReference type="KEGG" id="acm:AciX9_1222"/>
<dbReference type="OrthoDB" id="9797743at2"/>
<dbReference type="PaxDb" id="1198114-AciX9_1222"/>
<proteinExistence type="predicted"/>